<dbReference type="EMBL" id="VSSQ01146861">
    <property type="protein sequence ID" value="MPN65057.1"/>
    <property type="molecule type" value="Genomic_DNA"/>
</dbReference>
<accession>A0A645JNZ4</accession>
<dbReference type="AlphaFoldDB" id="A0A645JNZ4"/>
<name>A0A645JNZ4_9ZZZZ</name>
<reference evidence="1" key="1">
    <citation type="submission" date="2019-08" db="EMBL/GenBank/DDBJ databases">
        <authorList>
            <person name="Kucharzyk K."/>
            <person name="Murdoch R.W."/>
            <person name="Higgins S."/>
            <person name="Loffler F."/>
        </authorList>
    </citation>
    <scope>NUCLEOTIDE SEQUENCE</scope>
</reference>
<protein>
    <submittedName>
        <fullName evidence="1">Uncharacterized protein</fullName>
    </submittedName>
</protein>
<comment type="caution">
    <text evidence="1">The sequence shown here is derived from an EMBL/GenBank/DDBJ whole genome shotgun (WGS) entry which is preliminary data.</text>
</comment>
<evidence type="ECO:0000313" key="1">
    <source>
        <dbReference type="EMBL" id="MPN65057.1"/>
    </source>
</evidence>
<proteinExistence type="predicted"/>
<organism evidence="1">
    <name type="scientific">bioreactor metagenome</name>
    <dbReference type="NCBI Taxonomy" id="1076179"/>
    <lineage>
        <taxon>unclassified sequences</taxon>
        <taxon>metagenomes</taxon>
        <taxon>ecological metagenomes</taxon>
    </lineage>
</organism>
<gene>
    <name evidence="1" type="ORF">SDC9_212836</name>
</gene>
<sequence>MHVGHGDSAERSVVGRLAAAFRIEGRAVEQNPESDLFRAAGKHRGGKFREKRVLVI</sequence>